<dbReference type="GO" id="GO:0016874">
    <property type="term" value="F:ligase activity"/>
    <property type="evidence" value="ECO:0007669"/>
    <property type="project" value="UniProtKB-KW"/>
</dbReference>
<dbReference type="Gene3D" id="2.30.29.30">
    <property type="entry name" value="Pleckstrin-homology domain (PH domain)/Phosphotyrosine-binding domain (PTB)"/>
    <property type="match status" value="1"/>
</dbReference>
<evidence type="ECO:0000256" key="1">
    <source>
        <dbReference type="SAM" id="MobiDB-lite"/>
    </source>
</evidence>
<dbReference type="InterPro" id="IPR011993">
    <property type="entry name" value="PH-like_dom_sf"/>
</dbReference>
<dbReference type="GO" id="GO:0005643">
    <property type="term" value="C:nuclear pore"/>
    <property type="evidence" value="ECO:0007669"/>
    <property type="project" value="TreeGrafter"/>
</dbReference>
<dbReference type="EC" id="6.3.2.-" evidence="3"/>
<dbReference type="PANTHER" id="PTHR23138:SF87">
    <property type="entry name" value="E3 SUMO-PROTEIN LIGASE RANBP2"/>
    <property type="match status" value="1"/>
</dbReference>
<feature type="region of interest" description="Disordered" evidence="1">
    <location>
        <begin position="1"/>
        <end position="23"/>
    </location>
</feature>
<dbReference type="EMBL" id="FO082872">
    <property type="protein sequence ID" value="CCF73585.1"/>
    <property type="molecule type" value="Genomic_DNA"/>
</dbReference>
<dbReference type="GO" id="GO:0005096">
    <property type="term" value="F:GTPase activator activity"/>
    <property type="evidence" value="ECO:0007669"/>
    <property type="project" value="TreeGrafter"/>
</dbReference>
<dbReference type="InterPro" id="IPR000156">
    <property type="entry name" value="Ran_bind_dom"/>
</dbReference>
<feature type="domain" description="RanBD1" evidence="2">
    <location>
        <begin position="28"/>
        <end position="166"/>
    </location>
</feature>
<dbReference type="InterPro" id="IPR045255">
    <property type="entry name" value="RanBP1-like"/>
</dbReference>
<dbReference type="RefSeq" id="XP_012648194.1">
    <property type="nucleotide sequence ID" value="XM_012792740.1"/>
</dbReference>
<dbReference type="PROSITE" id="PS50196">
    <property type="entry name" value="RANBD1"/>
    <property type="match status" value="1"/>
</dbReference>
<sequence length="193" mass="22188">MSTEPTESNENASPEEEVTQGDWNISKVELKRIDVMTGEEEEEILWKQRAKLYRWSASKTEGEPGEWKERGIGDAKLLKHKESGKIRFLLRQEKTLKIVANHYVLGRDNFCILTPNAGSDKIWVWTTPNTSDDQTQIEQLALKFGQISQAEEFKKEFENALKINKEIFAKDPPEENDGKDSSKAKDDKDKESK</sequence>
<dbReference type="Pfam" id="PF00638">
    <property type="entry name" value="Ran_BP1"/>
    <property type="match status" value="1"/>
</dbReference>
<reference evidence="3 4" key="2">
    <citation type="journal article" date="2013" name="PLoS ONE">
        <title>Whole genome mapping and re-organization of the nuclear and mitochondrial genomes of Babesia microti isolates.</title>
        <authorList>
            <person name="Cornillot E."/>
            <person name="Dassouli A."/>
            <person name="Garg A."/>
            <person name="Pachikara N."/>
            <person name="Randazzo S."/>
            <person name="Depoix D."/>
            <person name="Carcy B."/>
            <person name="Delbecq S."/>
            <person name="Frutos R."/>
            <person name="Silva J.C."/>
            <person name="Sutton R."/>
            <person name="Krause P.J."/>
            <person name="Mamoun C.B."/>
        </authorList>
    </citation>
    <scope>NUCLEOTIDE SEQUENCE [LARGE SCALE GENOMIC DNA]</scope>
    <source>
        <strain evidence="3 4">RI</strain>
    </source>
</reference>
<keyword evidence="4" id="KW-1185">Reference proteome</keyword>
<dbReference type="VEuPathDB" id="PiroplasmaDB:BMR1_02g02135"/>
<reference evidence="3 4" key="3">
    <citation type="journal article" date="2016" name="Sci. Rep.">
        <title>Genome-wide diversity and gene expression profiling of Babesia microti isolates identify polymorphic genes that mediate host-pathogen interactions.</title>
        <authorList>
            <person name="Silva J.C."/>
            <person name="Cornillot E."/>
            <person name="McCracken C."/>
            <person name="Usmani-Brown S."/>
            <person name="Dwivedi A."/>
            <person name="Ifeonu O.O."/>
            <person name="Crabtree J."/>
            <person name="Gotia H.T."/>
            <person name="Virji A.Z."/>
            <person name="Reynes C."/>
            <person name="Colinge J."/>
            <person name="Kumar V."/>
            <person name="Lawres L."/>
            <person name="Pazzi J.E."/>
            <person name="Pablo J.V."/>
            <person name="Hung C."/>
            <person name="Brancato J."/>
            <person name="Kumari P."/>
            <person name="Orvis J."/>
            <person name="Tretina K."/>
            <person name="Chibucos M."/>
            <person name="Ott S."/>
            <person name="Sadzewicz L."/>
            <person name="Sengamalay N."/>
            <person name="Shetty A.C."/>
            <person name="Su Q."/>
            <person name="Tallon L."/>
            <person name="Fraser C.M."/>
            <person name="Frutos R."/>
            <person name="Molina D.M."/>
            <person name="Krause P.J."/>
            <person name="Ben Mamoun C."/>
        </authorList>
    </citation>
    <scope>NUCLEOTIDE SEQUENCE [LARGE SCALE GENOMIC DNA]</scope>
    <source>
        <strain evidence="3 4">RI</strain>
    </source>
</reference>
<evidence type="ECO:0000313" key="3">
    <source>
        <dbReference type="EMBL" id="CCF73585.1"/>
    </source>
</evidence>
<gene>
    <name evidence="3" type="ORF">BMR1_02g02135</name>
</gene>
<dbReference type="OMA" id="NFKDSFM"/>
<dbReference type="PANTHER" id="PTHR23138">
    <property type="entry name" value="RAN BINDING PROTEIN"/>
    <property type="match status" value="1"/>
</dbReference>
<reference evidence="3 4" key="1">
    <citation type="journal article" date="2012" name="Nucleic Acids Res.">
        <title>Sequencing of the smallest Apicomplexan genome from the human pathogen Babesia microti.</title>
        <authorList>
            <person name="Cornillot E."/>
            <person name="Hadj-Kaddour K."/>
            <person name="Dassouli A."/>
            <person name="Noel B."/>
            <person name="Ranwez V."/>
            <person name="Vacherie B."/>
            <person name="Augagneur Y."/>
            <person name="Bres V."/>
            <person name="Duclos A."/>
            <person name="Randazzo S."/>
            <person name="Carcy B."/>
            <person name="Debierre-Grockiego F."/>
            <person name="Delbecq S."/>
            <person name="Moubri-Menage K."/>
            <person name="Shams-Eldin H."/>
            <person name="Usmani-Brown S."/>
            <person name="Bringaud F."/>
            <person name="Wincker P."/>
            <person name="Vivares C.P."/>
            <person name="Schwarz R.T."/>
            <person name="Schetters T.P."/>
            <person name="Krause P.J."/>
            <person name="Gorenflot A."/>
            <person name="Berry V."/>
            <person name="Barbe V."/>
            <person name="Ben Mamoun C."/>
        </authorList>
    </citation>
    <scope>NUCLEOTIDE SEQUENCE [LARGE SCALE GENOMIC DNA]</scope>
    <source>
        <strain evidence="3 4">RI</strain>
    </source>
</reference>
<name>I7IQ87_BABMR</name>
<dbReference type="Proteomes" id="UP000002899">
    <property type="component" value="Chromosome II"/>
</dbReference>
<evidence type="ECO:0000259" key="2">
    <source>
        <dbReference type="PROSITE" id="PS50196"/>
    </source>
</evidence>
<accession>I7IQ87</accession>
<keyword evidence="3" id="KW-0436">Ligase</keyword>
<evidence type="ECO:0000313" key="4">
    <source>
        <dbReference type="Proteomes" id="UP000002899"/>
    </source>
</evidence>
<protein>
    <submittedName>
        <fullName evidence="3">Small monomeric GTPase</fullName>
        <ecNumber evidence="3">6.3.2.-</ecNumber>
    </submittedName>
</protein>
<organism evidence="3 4">
    <name type="scientific">Babesia microti (strain RI)</name>
    <dbReference type="NCBI Taxonomy" id="1133968"/>
    <lineage>
        <taxon>Eukaryota</taxon>
        <taxon>Sar</taxon>
        <taxon>Alveolata</taxon>
        <taxon>Apicomplexa</taxon>
        <taxon>Aconoidasida</taxon>
        <taxon>Piroplasmida</taxon>
        <taxon>Babesiidae</taxon>
        <taxon>Babesia</taxon>
    </lineage>
</organism>
<proteinExistence type="predicted"/>
<dbReference type="AlphaFoldDB" id="I7IQ87"/>
<feature type="compositionally biased region" description="Polar residues" evidence="1">
    <location>
        <begin position="1"/>
        <end position="12"/>
    </location>
</feature>
<dbReference type="GO" id="GO:0005737">
    <property type="term" value="C:cytoplasm"/>
    <property type="evidence" value="ECO:0007669"/>
    <property type="project" value="TreeGrafter"/>
</dbReference>
<dbReference type="OrthoDB" id="2357150at2759"/>
<dbReference type="SMART" id="SM00160">
    <property type="entry name" value="RanBD"/>
    <property type="match status" value="1"/>
</dbReference>
<dbReference type="GeneID" id="24424213"/>
<dbReference type="SUPFAM" id="SSF50729">
    <property type="entry name" value="PH domain-like"/>
    <property type="match status" value="1"/>
</dbReference>
<feature type="region of interest" description="Disordered" evidence="1">
    <location>
        <begin position="166"/>
        <end position="193"/>
    </location>
</feature>
<dbReference type="KEGG" id="bmic:BMR1_02g02135"/>
<dbReference type="FunFam" id="2.30.29.30:FF:000312">
    <property type="entry name" value="Ran binding protein 1"/>
    <property type="match status" value="1"/>
</dbReference>